<sequence length="676" mass="73436">MAQANNNSQLALALGRFADPTADPVRLFAGLVAAVRPRRADDADEARGRFHLLLATLEAEPNTRRQVRAHFTALLASRRLTSFFADSGILPGTGFFTELWRLISKRVLPELPDEQEFGDAMRQIFHRPRDWEWLDALDRAELLRFWRCIAPGDGIGEAERRQLVDDLLDAALLLAYRIGGLGIERELAPLAPEFRDFAARFLAVARETQRFADGFRAHLDDPAAPVEDERQLVVIIDQCREVLKRAHRVARTVGTSTHLTHLMIRAGQSLDRLDAVVNLLGARFRPDSREAAITGWAAIAHDTIQAENRRDSVRAHVAGGLGLLALRVTDNAAQTGEHYIAATRDEYWGMWRSAAGAGLIIAGMALLKVFMGKVDASLAGRALMYSLDYGIGFVVIYLLHLTVATKQPAMTAQTLVSQLGEVRRGRLARLDAVADLVAGVVRTQLAAILGNVTVALPTAMLLSWGLGLALGHPPIDAGKAAHLLEDLDPLGLALPHAAIAGVFLFFSGVLSGYFDNKARIERFGARVARIGWLRALLGEGRAARFGGYLEARLGGIMGNLLFGFMLGSTGTVGAILGWPLDIRHIAFASANLGFALVAFDFALPWQTVATAAAGVLLIGAVNLTVSFSLALWMALRARQVSIDGRQLRALAGALWRRWRAAPLRFFGAPPRTAGGE</sequence>
<evidence type="ECO:0000313" key="3">
    <source>
        <dbReference type="RefSeq" id="WP_051377862.1"/>
    </source>
</evidence>
<dbReference type="Proteomes" id="UP000675920">
    <property type="component" value="Unplaced"/>
</dbReference>
<dbReference type="OrthoDB" id="5688397at2"/>
<keyword evidence="1" id="KW-0472">Membrane</keyword>
<dbReference type="Pfam" id="PF10136">
    <property type="entry name" value="SpecificRecomb"/>
    <property type="match status" value="1"/>
</dbReference>
<protein>
    <submittedName>
        <fullName evidence="3">Site-specific recombinase</fullName>
    </submittedName>
</protein>
<evidence type="ECO:0000313" key="2">
    <source>
        <dbReference type="Proteomes" id="UP000675920"/>
    </source>
</evidence>
<feature type="transmembrane region" description="Helical" evidence="1">
    <location>
        <begin position="382"/>
        <end position="400"/>
    </location>
</feature>
<name>A0A8B6X8P7_9BURK</name>
<keyword evidence="1" id="KW-1133">Transmembrane helix</keyword>
<feature type="transmembrane region" description="Helical" evidence="1">
    <location>
        <begin position="611"/>
        <end position="635"/>
    </location>
</feature>
<evidence type="ECO:0000256" key="1">
    <source>
        <dbReference type="SAM" id="Phobius"/>
    </source>
</evidence>
<feature type="transmembrane region" description="Helical" evidence="1">
    <location>
        <begin position="445"/>
        <end position="471"/>
    </location>
</feature>
<feature type="transmembrane region" description="Helical" evidence="1">
    <location>
        <begin position="492"/>
        <end position="514"/>
    </location>
</feature>
<dbReference type="InterPro" id="IPR011385">
    <property type="entry name" value="Site-sp_rcmbase"/>
</dbReference>
<organism evidence="2 3">
    <name type="scientific">Derxia gummosa DSM 723</name>
    <dbReference type="NCBI Taxonomy" id="1121388"/>
    <lineage>
        <taxon>Bacteria</taxon>
        <taxon>Pseudomonadati</taxon>
        <taxon>Pseudomonadota</taxon>
        <taxon>Betaproteobacteria</taxon>
        <taxon>Burkholderiales</taxon>
        <taxon>Alcaligenaceae</taxon>
        <taxon>Derxia</taxon>
    </lineage>
</organism>
<accession>A0A8B6X8P7</accession>
<dbReference type="PIRSF" id="PIRSF015380">
    <property type="entry name" value="Site-sp_rcmb"/>
    <property type="match status" value="1"/>
</dbReference>
<dbReference type="RefSeq" id="WP_051377862.1">
    <property type="nucleotide sequence ID" value="NZ_AXWS01000007.1"/>
</dbReference>
<keyword evidence="2" id="KW-1185">Reference proteome</keyword>
<feature type="transmembrane region" description="Helical" evidence="1">
    <location>
        <begin position="556"/>
        <end position="578"/>
    </location>
</feature>
<keyword evidence="1" id="KW-0812">Transmembrane</keyword>
<reference evidence="3" key="1">
    <citation type="submission" date="2025-08" db="UniProtKB">
        <authorList>
            <consortium name="RefSeq"/>
        </authorList>
    </citation>
    <scope>IDENTIFICATION</scope>
</reference>
<feature type="transmembrane region" description="Helical" evidence="1">
    <location>
        <begin position="350"/>
        <end position="370"/>
    </location>
</feature>
<dbReference type="AlphaFoldDB" id="A0A8B6X8P7"/>
<proteinExistence type="predicted"/>